<keyword evidence="2" id="KW-0812">Transmembrane</keyword>
<dbReference type="InParanoid" id="A0A067NAM7"/>
<feature type="transmembrane region" description="Helical" evidence="2">
    <location>
        <begin position="98"/>
        <end position="116"/>
    </location>
</feature>
<dbReference type="EMBL" id="KL198016">
    <property type="protein sequence ID" value="KDQ21187.1"/>
    <property type="molecule type" value="Genomic_DNA"/>
</dbReference>
<accession>A0A067NAM7</accession>
<gene>
    <name evidence="3" type="ORF">BOTBODRAFT_194858</name>
</gene>
<evidence type="ECO:0000256" key="2">
    <source>
        <dbReference type="SAM" id="Phobius"/>
    </source>
</evidence>
<evidence type="ECO:0000256" key="1">
    <source>
        <dbReference type="SAM" id="MobiDB-lite"/>
    </source>
</evidence>
<keyword evidence="4" id="KW-1185">Reference proteome</keyword>
<evidence type="ECO:0000313" key="4">
    <source>
        <dbReference type="Proteomes" id="UP000027195"/>
    </source>
</evidence>
<dbReference type="Proteomes" id="UP000027195">
    <property type="component" value="Unassembled WGS sequence"/>
</dbReference>
<keyword evidence="2" id="KW-0472">Membrane</keyword>
<sequence>MAHGRAASDKGNLDPCECATPCRLKLHAPFHPGLKPPVGPSVAFDARGPLGATWDIRGRGLRSASGVRRARATNLESSGKSRWRRPNKTKREFTSKNVAVVVLPVLLSGSLAARSFSTRRLFFYSSSTSA</sequence>
<evidence type="ECO:0000313" key="3">
    <source>
        <dbReference type="EMBL" id="KDQ21187.1"/>
    </source>
</evidence>
<proteinExistence type="predicted"/>
<organism evidence="3 4">
    <name type="scientific">Botryobasidium botryosum (strain FD-172 SS1)</name>
    <dbReference type="NCBI Taxonomy" id="930990"/>
    <lineage>
        <taxon>Eukaryota</taxon>
        <taxon>Fungi</taxon>
        <taxon>Dikarya</taxon>
        <taxon>Basidiomycota</taxon>
        <taxon>Agaricomycotina</taxon>
        <taxon>Agaricomycetes</taxon>
        <taxon>Cantharellales</taxon>
        <taxon>Botryobasidiaceae</taxon>
        <taxon>Botryobasidium</taxon>
    </lineage>
</organism>
<reference evidence="4" key="1">
    <citation type="journal article" date="2014" name="Proc. Natl. Acad. Sci. U.S.A.">
        <title>Extensive sampling of basidiomycete genomes demonstrates inadequacy of the white-rot/brown-rot paradigm for wood decay fungi.</title>
        <authorList>
            <person name="Riley R."/>
            <person name="Salamov A.A."/>
            <person name="Brown D.W."/>
            <person name="Nagy L.G."/>
            <person name="Floudas D."/>
            <person name="Held B.W."/>
            <person name="Levasseur A."/>
            <person name="Lombard V."/>
            <person name="Morin E."/>
            <person name="Otillar R."/>
            <person name="Lindquist E.A."/>
            <person name="Sun H."/>
            <person name="LaButti K.M."/>
            <person name="Schmutz J."/>
            <person name="Jabbour D."/>
            <person name="Luo H."/>
            <person name="Baker S.E."/>
            <person name="Pisabarro A.G."/>
            <person name="Walton J.D."/>
            <person name="Blanchette R.A."/>
            <person name="Henrissat B."/>
            <person name="Martin F."/>
            <person name="Cullen D."/>
            <person name="Hibbett D.S."/>
            <person name="Grigoriev I.V."/>
        </authorList>
    </citation>
    <scope>NUCLEOTIDE SEQUENCE [LARGE SCALE GENOMIC DNA]</scope>
    <source>
        <strain evidence="4">FD-172 SS1</strain>
    </source>
</reference>
<protein>
    <submittedName>
        <fullName evidence="3">Uncharacterized protein</fullName>
    </submittedName>
</protein>
<dbReference type="AlphaFoldDB" id="A0A067NAM7"/>
<feature type="region of interest" description="Disordered" evidence="1">
    <location>
        <begin position="65"/>
        <end position="90"/>
    </location>
</feature>
<keyword evidence="2" id="KW-1133">Transmembrane helix</keyword>
<dbReference type="HOGENOM" id="CLU_1937791_0_0_1"/>
<name>A0A067NAM7_BOTB1</name>